<keyword evidence="2" id="KW-1185">Reference proteome</keyword>
<gene>
    <name evidence="1" type="ORF">CCACVL1_28153</name>
</gene>
<proteinExistence type="predicted"/>
<organism evidence="1 2">
    <name type="scientific">Corchorus capsularis</name>
    <name type="common">Jute</name>
    <dbReference type="NCBI Taxonomy" id="210143"/>
    <lineage>
        <taxon>Eukaryota</taxon>
        <taxon>Viridiplantae</taxon>
        <taxon>Streptophyta</taxon>
        <taxon>Embryophyta</taxon>
        <taxon>Tracheophyta</taxon>
        <taxon>Spermatophyta</taxon>
        <taxon>Magnoliopsida</taxon>
        <taxon>eudicotyledons</taxon>
        <taxon>Gunneridae</taxon>
        <taxon>Pentapetalae</taxon>
        <taxon>rosids</taxon>
        <taxon>malvids</taxon>
        <taxon>Malvales</taxon>
        <taxon>Malvaceae</taxon>
        <taxon>Grewioideae</taxon>
        <taxon>Apeibeae</taxon>
        <taxon>Corchorus</taxon>
    </lineage>
</organism>
<comment type="caution">
    <text evidence="1">The sequence shown here is derived from an EMBL/GenBank/DDBJ whole genome shotgun (WGS) entry which is preliminary data.</text>
</comment>
<dbReference type="Gramene" id="OMO53988">
    <property type="protein sequence ID" value="OMO53988"/>
    <property type="gene ID" value="CCACVL1_28153"/>
</dbReference>
<feature type="non-terminal residue" evidence="1">
    <location>
        <position position="97"/>
    </location>
</feature>
<accession>A0A1R3G7B6</accession>
<evidence type="ECO:0000313" key="1">
    <source>
        <dbReference type="EMBL" id="OMO53988.1"/>
    </source>
</evidence>
<evidence type="ECO:0000313" key="2">
    <source>
        <dbReference type="Proteomes" id="UP000188268"/>
    </source>
</evidence>
<protein>
    <submittedName>
        <fullName evidence="1">Uncharacterized protein</fullName>
    </submittedName>
</protein>
<sequence>MTMRCFGVVWETSIQSVIKARREEAGPLMNAKLKFQRRRRNVVNRIKTDEGVWLEDEQQIRDHTLSFYKDLFKAGELSHVDEVSEQVDSIVTPEMNE</sequence>
<dbReference type="AlphaFoldDB" id="A0A1R3G7B6"/>
<reference evidence="1 2" key="1">
    <citation type="submission" date="2013-09" db="EMBL/GenBank/DDBJ databases">
        <title>Corchorus capsularis genome sequencing.</title>
        <authorList>
            <person name="Alam M."/>
            <person name="Haque M.S."/>
            <person name="Islam M.S."/>
            <person name="Emdad E.M."/>
            <person name="Islam M.M."/>
            <person name="Ahmed B."/>
            <person name="Halim A."/>
            <person name="Hossen Q.M.M."/>
            <person name="Hossain M.Z."/>
            <person name="Ahmed R."/>
            <person name="Khan M.M."/>
            <person name="Islam R."/>
            <person name="Rashid M.M."/>
            <person name="Khan S.A."/>
            <person name="Rahman M.S."/>
            <person name="Alam M."/>
        </authorList>
    </citation>
    <scope>NUCLEOTIDE SEQUENCE [LARGE SCALE GENOMIC DNA]</scope>
    <source>
        <strain evidence="2">cv. CVL-1</strain>
        <tissue evidence="1">Whole seedling</tissue>
    </source>
</reference>
<dbReference type="EMBL" id="AWWV01015058">
    <property type="protein sequence ID" value="OMO53988.1"/>
    <property type="molecule type" value="Genomic_DNA"/>
</dbReference>
<dbReference type="Proteomes" id="UP000188268">
    <property type="component" value="Unassembled WGS sequence"/>
</dbReference>
<name>A0A1R3G7B6_COCAP</name>